<organism evidence="12 13">
    <name type="scientific">Paracoccus suum</name>
    <dbReference type="NCBI Taxonomy" id="2259340"/>
    <lineage>
        <taxon>Bacteria</taxon>
        <taxon>Pseudomonadati</taxon>
        <taxon>Pseudomonadota</taxon>
        <taxon>Alphaproteobacteria</taxon>
        <taxon>Rhodobacterales</taxon>
        <taxon>Paracoccaceae</taxon>
        <taxon>Paracoccus</taxon>
    </lineage>
</organism>
<dbReference type="PANTHER" id="PTHR43386:SF1">
    <property type="entry name" value="D,D-DIPEPTIDE TRANSPORT SYSTEM PERMEASE PROTEIN DDPC-RELATED"/>
    <property type="match status" value="1"/>
</dbReference>
<dbReference type="GO" id="GO:0055085">
    <property type="term" value="P:transmembrane transport"/>
    <property type="evidence" value="ECO:0007669"/>
    <property type="project" value="InterPro"/>
</dbReference>
<gene>
    <name evidence="12" type="ORF">DRW48_04160</name>
</gene>
<comment type="subcellular location">
    <subcellularLocation>
        <location evidence="1 9">Cell membrane</location>
        <topology evidence="1 9">Multi-pass membrane protein</topology>
    </subcellularLocation>
</comment>
<dbReference type="InterPro" id="IPR050366">
    <property type="entry name" value="BP-dependent_transpt_permease"/>
</dbReference>
<evidence type="ECO:0000256" key="7">
    <source>
        <dbReference type="ARBA" id="ARBA00022989"/>
    </source>
</evidence>
<keyword evidence="2 9" id="KW-0813">Transport</keyword>
<evidence type="ECO:0000256" key="10">
    <source>
        <dbReference type="SAM" id="MobiDB-lite"/>
    </source>
</evidence>
<evidence type="ECO:0000256" key="9">
    <source>
        <dbReference type="RuleBase" id="RU363032"/>
    </source>
</evidence>
<dbReference type="SUPFAM" id="SSF161098">
    <property type="entry name" value="MetI-like"/>
    <property type="match status" value="1"/>
</dbReference>
<keyword evidence="3" id="KW-1003">Cell membrane</keyword>
<keyword evidence="6" id="KW-0653">Protein transport</keyword>
<evidence type="ECO:0000256" key="5">
    <source>
        <dbReference type="ARBA" id="ARBA00022856"/>
    </source>
</evidence>
<evidence type="ECO:0000256" key="8">
    <source>
        <dbReference type="ARBA" id="ARBA00023136"/>
    </source>
</evidence>
<dbReference type="Gene3D" id="1.10.3720.10">
    <property type="entry name" value="MetI-like"/>
    <property type="match status" value="1"/>
</dbReference>
<feature type="transmembrane region" description="Helical" evidence="9">
    <location>
        <begin position="108"/>
        <end position="132"/>
    </location>
</feature>
<keyword evidence="8 9" id="KW-0472">Membrane</keyword>
<evidence type="ECO:0000256" key="2">
    <source>
        <dbReference type="ARBA" id="ARBA00022448"/>
    </source>
</evidence>
<dbReference type="CDD" id="cd06261">
    <property type="entry name" value="TM_PBP2"/>
    <property type="match status" value="1"/>
</dbReference>
<proteinExistence type="inferred from homology"/>
<dbReference type="AlphaFoldDB" id="A0A344PHY9"/>
<dbReference type="EMBL" id="CP030918">
    <property type="protein sequence ID" value="AXC48994.1"/>
    <property type="molecule type" value="Genomic_DNA"/>
</dbReference>
<reference evidence="13" key="1">
    <citation type="submission" date="2018-07" db="EMBL/GenBank/DDBJ databases">
        <title>Genome sequencing of Paracoccus sp. SC2-6.</title>
        <authorList>
            <person name="Heo J."/>
            <person name="Kim S.-J."/>
            <person name="Kwon S.-W."/>
        </authorList>
    </citation>
    <scope>NUCLEOTIDE SEQUENCE [LARGE SCALE GENOMIC DNA]</scope>
    <source>
        <strain evidence="13">SC2-6</strain>
    </source>
</reference>
<evidence type="ECO:0000313" key="12">
    <source>
        <dbReference type="EMBL" id="AXC48994.1"/>
    </source>
</evidence>
<evidence type="ECO:0000256" key="6">
    <source>
        <dbReference type="ARBA" id="ARBA00022927"/>
    </source>
</evidence>
<feature type="region of interest" description="Disordered" evidence="10">
    <location>
        <begin position="1"/>
        <end position="24"/>
    </location>
</feature>
<comment type="similarity">
    <text evidence="9">Belongs to the binding-protein-dependent transport system permease family.</text>
</comment>
<dbReference type="OrthoDB" id="9766870at2"/>
<dbReference type="InterPro" id="IPR000515">
    <property type="entry name" value="MetI-like"/>
</dbReference>
<name>A0A344PHY9_9RHOB</name>
<evidence type="ECO:0000256" key="3">
    <source>
        <dbReference type="ARBA" id="ARBA00022475"/>
    </source>
</evidence>
<dbReference type="InterPro" id="IPR025966">
    <property type="entry name" value="OppC_N"/>
</dbReference>
<protein>
    <submittedName>
        <fullName evidence="12">ABC transporter permease</fullName>
    </submittedName>
</protein>
<accession>A0A344PHY9</accession>
<feature type="transmembrane region" description="Helical" evidence="9">
    <location>
        <begin position="153"/>
        <end position="177"/>
    </location>
</feature>
<dbReference type="KEGG" id="pars:DRW48_04160"/>
<sequence length="306" mass="32218">MTDLSTNPAMPGAPVPGPVPAAVTRPQSPSAEAWAMFRRSPAALLGLVLVAVVVVAALAGPLIYTVDPFEIVWGPLTAPGTEPTVPLGTDNLGRDILAGLLSGGRATLAVGVSAAIITVVIGVLVGAAAGYYGGTTDEVLMRVTEFFQVLPPLLFAMVVVTLFTPTLTTVALAIGVVSWPQTARLVRAEFMRIRALEYVRAMRSIGASDRFIIWRTILPNALPPLIVSATLTIGGAILFEAGLSFLGLSDPNTMSWGLMIGTGREYFLDAWWVVTLPGALIFLTVLGVSLLGDGLNDAFNPRLRER</sequence>
<dbReference type="Pfam" id="PF12911">
    <property type="entry name" value="OppC_N"/>
    <property type="match status" value="1"/>
</dbReference>
<feature type="transmembrane region" description="Helical" evidence="9">
    <location>
        <begin position="225"/>
        <end position="249"/>
    </location>
</feature>
<dbReference type="GO" id="GO:0015833">
    <property type="term" value="P:peptide transport"/>
    <property type="evidence" value="ECO:0007669"/>
    <property type="project" value="UniProtKB-KW"/>
</dbReference>
<evidence type="ECO:0000256" key="1">
    <source>
        <dbReference type="ARBA" id="ARBA00004651"/>
    </source>
</evidence>
<keyword evidence="7 9" id="KW-1133">Transmembrane helix</keyword>
<keyword evidence="5" id="KW-0571">Peptide transport</keyword>
<evidence type="ECO:0000313" key="13">
    <source>
        <dbReference type="Proteomes" id="UP000252023"/>
    </source>
</evidence>
<dbReference type="InterPro" id="IPR035906">
    <property type="entry name" value="MetI-like_sf"/>
</dbReference>
<dbReference type="GO" id="GO:0005886">
    <property type="term" value="C:plasma membrane"/>
    <property type="evidence" value="ECO:0007669"/>
    <property type="project" value="UniProtKB-SubCell"/>
</dbReference>
<dbReference type="PROSITE" id="PS50928">
    <property type="entry name" value="ABC_TM1"/>
    <property type="match status" value="1"/>
</dbReference>
<dbReference type="GO" id="GO:0015031">
    <property type="term" value="P:protein transport"/>
    <property type="evidence" value="ECO:0007669"/>
    <property type="project" value="UniProtKB-KW"/>
</dbReference>
<dbReference type="Pfam" id="PF00528">
    <property type="entry name" value="BPD_transp_1"/>
    <property type="match status" value="1"/>
</dbReference>
<keyword evidence="4 9" id="KW-0812">Transmembrane</keyword>
<keyword evidence="13" id="KW-1185">Reference proteome</keyword>
<feature type="domain" description="ABC transmembrane type-1" evidence="11">
    <location>
        <begin position="104"/>
        <end position="292"/>
    </location>
</feature>
<dbReference type="PANTHER" id="PTHR43386">
    <property type="entry name" value="OLIGOPEPTIDE TRANSPORT SYSTEM PERMEASE PROTEIN APPC"/>
    <property type="match status" value="1"/>
</dbReference>
<evidence type="ECO:0000259" key="11">
    <source>
        <dbReference type="PROSITE" id="PS50928"/>
    </source>
</evidence>
<evidence type="ECO:0000256" key="4">
    <source>
        <dbReference type="ARBA" id="ARBA00022692"/>
    </source>
</evidence>
<feature type="transmembrane region" description="Helical" evidence="9">
    <location>
        <begin position="42"/>
        <end position="64"/>
    </location>
</feature>
<dbReference type="RefSeq" id="WP_114075313.1">
    <property type="nucleotide sequence ID" value="NZ_CP030918.1"/>
</dbReference>
<feature type="transmembrane region" description="Helical" evidence="9">
    <location>
        <begin position="270"/>
        <end position="292"/>
    </location>
</feature>
<dbReference type="Proteomes" id="UP000252023">
    <property type="component" value="Chromosome"/>
</dbReference>